<protein>
    <submittedName>
        <fullName evidence="2">Uncharacterized protein</fullName>
    </submittedName>
</protein>
<accession>A0ABD0KW47</accession>
<feature type="chain" id="PRO_5044889019" evidence="1">
    <location>
        <begin position="24"/>
        <end position="84"/>
    </location>
</feature>
<evidence type="ECO:0000256" key="1">
    <source>
        <dbReference type="SAM" id="SignalP"/>
    </source>
</evidence>
<gene>
    <name evidence="2" type="ORF">BaRGS_00017701</name>
</gene>
<keyword evidence="1" id="KW-0732">Signal</keyword>
<name>A0ABD0KW47_9CAEN</name>
<dbReference type="EMBL" id="JACVVK020000120">
    <property type="protein sequence ID" value="KAK7491005.1"/>
    <property type="molecule type" value="Genomic_DNA"/>
</dbReference>
<evidence type="ECO:0000313" key="3">
    <source>
        <dbReference type="Proteomes" id="UP001519460"/>
    </source>
</evidence>
<comment type="caution">
    <text evidence="2">The sequence shown here is derived from an EMBL/GenBank/DDBJ whole genome shotgun (WGS) entry which is preliminary data.</text>
</comment>
<organism evidence="2 3">
    <name type="scientific">Batillaria attramentaria</name>
    <dbReference type="NCBI Taxonomy" id="370345"/>
    <lineage>
        <taxon>Eukaryota</taxon>
        <taxon>Metazoa</taxon>
        <taxon>Spiralia</taxon>
        <taxon>Lophotrochozoa</taxon>
        <taxon>Mollusca</taxon>
        <taxon>Gastropoda</taxon>
        <taxon>Caenogastropoda</taxon>
        <taxon>Sorbeoconcha</taxon>
        <taxon>Cerithioidea</taxon>
        <taxon>Batillariidae</taxon>
        <taxon>Batillaria</taxon>
    </lineage>
</organism>
<reference evidence="2 3" key="1">
    <citation type="journal article" date="2023" name="Sci. Data">
        <title>Genome assembly of the Korean intertidal mud-creeper Batillaria attramentaria.</title>
        <authorList>
            <person name="Patra A.K."/>
            <person name="Ho P.T."/>
            <person name="Jun S."/>
            <person name="Lee S.J."/>
            <person name="Kim Y."/>
            <person name="Won Y.J."/>
        </authorList>
    </citation>
    <scope>NUCLEOTIDE SEQUENCE [LARGE SCALE GENOMIC DNA]</scope>
    <source>
        <strain evidence="2">Wonlab-2016</strain>
    </source>
</reference>
<keyword evidence="3" id="KW-1185">Reference proteome</keyword>
<dbReference type="Proteomes" id="UP001519460">
    <property type="component" value="Unassembled WGS sequence"/>
</dbReference>
<evidence type="ECO:0000313" key="2">
    <source>
        <dbReference type="EMBL" id="KAK7491005.1"/>
    </source>
</evidence>
<dbReference type="AlphaFoldDB" id="A0ABD0KW47"/>
<feature type="signal peptide" evidence="1">
    <location>
        <begin position="1"/>
        <end position="23"/>
    </location>
</feature>
<sequence length="84" mass="9788">MASKYLTTAVFAVLLLLVFQANSFVECRRKWPRPVEETLRSPRSSRDVAVSGNHWVMCHYFDQEEVACYNLGQYPKRSSFEDQP</sequence>
<proteinExistence type="predicted"/>